<proteinExistence type="predicted"/>
<name>A0A8X7RLZ4_BRACI</name>
<dbReference type="PANTHER" id="PTHR31482:SF17">
    <property type="entry name" value="F-BOX DOMAIN-CONTAINING PROTEIN"/>
    <property type="match status" value="1"/>
</dbReference>
<dbReference type="PANTHER" id="PTHR31482">
    <property type="entry name" value="ESTS AU081301(E20138)"/>
    <property type="match status" value="1"/>
</dbReference>
<evidence type="ECO:0000313" key="2">
    <source>
        <dbReference type="Proteomes" id="UP000886595"/>
    </source>
</evidence>
<reference evidence="1 2" key="1">
    <citation type="submission" date="2020-02" db="EMBL/GenBank/DDBJ databases">
        <authorList>
            <person name="Ma Q."/>
            <person name="Huang Y."/>
            <person name="Song X."/>
            <person name="Pei D."/>
        </authorList>
    </citation>
    <scope>NUCLEOTIDE SEQUENCE [LARGE SCALE GENOMIC DNA]</scope>
    <source>
        <strain evidence="1">Sxm20200214</strain>
        <tissue evidence="1">Leaf</tissue>
    </source>
</reference>
<dbReference type="Proteomes" id="UP000886595">
    <property type="component" value="Unassembled WGS sequence"/>
</dbReference>
<sequence length="235" mass="26502">MCYGLCLLRAKGKCVSDHLWEKHMEKKWGRLMGAAAIQEWKSHVSTLMGRPSCGKRRRSSSSSPVAIDSVMYWYSNLESGKFWFCAQVKQRNPLYVGLGISYYDAKVRYDSKTDTFQASHVFYTCPTVCKDSYPETVSRSNGEKTKSSLMVGGLATWVTCDTATEDITALASLTEKLFAETVVLEFRPFKRGSTPWGTMVVNRKIYRESGNEARGFYGGVRKLGRIRDFIPGDDS</sequence>
<dbReference type="OrthoDB" id="1133446at2759"/>
<accession>A0A8X7RLZ4</accession>
<keyword evidence="2" id="KW-1185">Reference proteome</keyword>
<gene>
    <name evidence="1" type="ORF">Bca52824_050315</name>
</gene>
<dbReference type="EMBL" id="JAAMPC010000010">
    <property type="protein sequence ID" value="KAG2290711.1"/>
    <property type="molecule type" value="Genomic_DNA"/>
</dbReference>
<dbReference type="AlphaFoldDB" id="A0A8X7RLZ4"/>
<organism evidence="1 2">
    <name type="scientific">Brassica carinata</name>
    <name type="common">Ethiopian mustard</name>
    <name type="synonym">Abyssinian cabbage</name>
    <dbReference type="NCBI Taxonomy" id="52824"/>
    <lineage>
        <taxon>Eukaryota</taxon>
        <taxon>Viridiplantae</taxon>
        <taxon>Streptophyta</taxon>
        <taxon>Embryophyta</taxon>
        <taxon>Tracheophyta</taxon>
        <taxon>Spermatophyta</taxon>
        <taxon>Magnoliopsida</taxon>
        <taxon>eudicotyledons</taxon>
        <taxon>Gunneridae</taxon>
        <taxon>Pentapetalae</taxon>
        <taxon>rosids</taxon>
        <taxon>malvids</taxon>
        <taxon>Brassicales</taxon>
        <taxon>Brassicaceae</taxon>
        <taxon>Brassiceae</taxon>
        <taxon>Brassica</taxon>
    </lineage>
</organism>
<evidence type="ECO:0000313" key="1">
    <source>
        <dbReference type="EMBL" id="KAG2290711.1"/>
    </source>
</evidence>
<protein>
    <submittedName>
        <fullName evidence="1">Uncharacterized protein</fullName>
    </submittedName>
</protein>
<comment type="caution">
    <text evidence="1">The sequence shown here is derived from an EMBL/GenBank/DDBJ whole genome shotgun (WGS) entry which is preliminary data.</text>
</comment>